<keyword evidence="6" id="KW-1185">Reference proteome</keyword>
<dbReference type="AlphaFoldDB" id="A0A5S5AQK0"/>
<gene>
    <name evidence="5" type="ORF">LZ11_01380</name>
</gene>
<dbReference type="PANTHER" id="PTHR31302:SF31">
    <property type="entry name" value="PHOSPHODIESTERASE YAEI"/>
    <property type="match status" value="1"/>
</dbReference>
<keyword evidence="3" id="KW-0812">Transmembrane</keyword>
<dbReference type="PANTHER" id="PTHR31302">
    <property type="entry name" value="TRANSMEMBRANE PROTEIN WITH METALLOPHOSPHOESTERASE DOMAIN-RELATED"/>
    <property type="match status" value="1"/>
</dbReference>
<evidence type="ECO:0000256" key="1">
    <source>
        <dbReference type="ARBA" id="ARBA00022723"/>
    </source>
</evidence>
<comment type="caution">
    <text evidence="5">The sequence shown here is derived from an EMBL/GenBank/DDBJ whole genome shotgun (WGS) entry which is preliminary data.</text>
</comment>
<keyword evidence="2" id="KW-0378">Hydrolase</keyword>
<dbReference type="EMBL" id="VNHO01000012">
    <property type="protein sequence ID" value="TYP54313.1"/>
    <property type="molecule type" value="Genomic_DNA"/>
</dbReference>
<keyword evidence="3" id="KW-0472">Membrane</keyword>
<evidence type="ECO:0000256" key="3">
    <source>
        <dbReference type="SAM" id="Phobius"/>
    </source>
</evidence>
<evidence type="ECO:0000313" key="5">
    <source>
        <dbReference type="EMBL" id="TYP54313.1"/>
    </source>
</evidence>
<protein>
    <submittedName>
        <fullName evidence="5">Icc-related predicted phosphoesterase</fullName>
    </submittedName>
</protein>
<dbReference type="InterPro" id="IPR051158">
    <property type="entry name" value="Metallophosphoesterase_sf"/>
</dbReference>
<dbReference type="InterPro" id="IPR004843">
    <property type="entry name" value="Calcineurin-like_PHP"/>
</dbReference>
<keyword evidence="3" id="KW-1133">Transmembrane helix</keyword>
<evidence type="ECO:0000313" key="6">
    <source>
        <dbReference type="Proteomes" id="UP000322294"/>
    </source>
</evidence>
<proteinExistence type="predicted"/>
<organism evidence="5 6">
    <name type="scientific">Thermosediminibacter litoriperuensis</name>
    <dbReference type="NCBI Taxonomy" id="291989"/>
    <lineage>
        <taxon>Bacteria</taxon>
        <taxon>Bacillati</taxon>
        <taxon>Bacillota</taxon>
        <taxon>Clostridia</taxon>
        <taxon>Thermosediminibacterales</taxon>
        <taxon>Thermosediminibacteraceae</taxon>
        <taxon>Thermosediminibacter</taxon>
    </lineage>
</organism>
<dbReference type="GO" id="GO:0008758">
    <property type="term" value="F:UDP-2,3-diacylglucosamine hydrolase activity"/>
    <property type="evidence" value="ECO:0007669"/>
    <property type="project" value="TreeGrafter"/>
</dbReference>
<reference evidence="5 6" key="1">
    <citation type="submission" date="2019-07" db="EMBL/GenBank/DDBJ databases">
        <title>Genomic Encyclopedia of Type Strains, Phase I: the one thousand microbial genomes (KMG-I) project.</title>
        <authorList>
            <person name="Kyrpides N."/>
        </authorList>
    </citation>
    <scope>NUCLEOTIDE SEQUENCE [LARGE SCALE GENOMIC DNA]</scope>
    <source>
        <strain evidence="5 6">DSM 16647</strain>
    </source>
</reference>
<evidence type="ECO:0000259" key="4">
    <source>
        <dbReference type="Pfam" id="PF00149"/>
    </source>
</evidence>
<dbReference type="Proteomes" id="UP000322294">
    <property type="component" value="Unassembled WGS sequence"/>
</dbReference>
<name>A0A5S5AQK0_9FIRM</name>
<dbReference type="Gene3D" id="3.60.21.10">
    <property type="match status" value="1"/>
</dbReference>
<feature type="domain" description="Calcineurin-like phosphoesterase" evidence="4">
    <location>
        <begin position="218"/>
        <end position="379"/>
    </location>
</feature>
<dbReference type="GO" id="GO:0046872">
    <property type="term" value="F:metal ion binding"/>
    <property type="evidence" value="ECO:0007669"/>
    <property type="project" value="UniProtKB-KW"/>
</dbReference>
<feature type="transmembrane region" description="Helical" evidence="3">
    <location>
        <begin position="131"/>
        <end position="153"/>
    </location>
</feature>
<dbReference type="InterPro" id="IPR029052">
    <property type="entry name" value="Metallo-depent_PP-like"/>
</dbReference>
<feature type="transmembrane region" description="Helical" evidence="3">
    <location>
        <begin position="105"/>
        <end position="124"/>
    </location>
</feature>
<dbReference type="Pfam" id="PF00149">
    <property type="entry name" value="Metallophos"/>
    <property type="match status" value="1"/>
</dbReference>
<accession>A0A5S5AQK0</accession>
<sequence length="460" mass="50182">MLTLVAVSIAGALIFVHLFSAVSASLGGVDLLLKLELYTRGLTSVVIPPLGVVNARTHSVPVRISIVVREINLDYVRFFLDNAVQNRAELMELFKSDLIKDFRQLALKVILIGMLGGVVSGAVMRYDRRRIAVCALIGLMTSVSLMGAVFTTYNTSAFKNPEYSGNLKAAPWIISLAHNGLSKLNELNHYMSIMSDNISTVFSRMDALNLMDDEDVVKVLHVSDIHNNPAAYNFLERITKNFDVDLIIDTGDITDFGTPFEELITENLSKMPVEYLFIAGNHDSPGIIDSLRKMPGVTVLDGEIAEVKGIEVVGWADPSSKGNEINTAGDREILELNLSIRQWLARTSVSPDIIAVHNPKATNSLAGAVPIILNGHTHRSSIIEEKGTFIINAGSTGAAGIRGLQSESDIPYSAALLYLKKPAGTGNARLIAVDVIKVSNLKKGFQVERMFFIGEEQKFE</sequence>
<keyword evidence="1" id="KW-0479">Metal-binding</keyword>
<dbReference type="SUPFAM" id="SSF56300">
    <property type="entry name" value="Metallo-dependent phosphatases"/>
    <property type="match status" value="1"/>
</dbReference>
<dbReference type="GO" id="GO:0016020">
    <property type="term" value="C:membrane"/>
    <property type="evidence" value="ECO:0007669"/>
    <property type="project" value="GOC"/>
</dbReference>
<evidence type="ECO:0000256" key="2">
    <source>
        <dbReference type="ARBA" id="ARBA00022801"/>
    </source>
</evidence>
<dbReference type="GO" id="GO:0009245">
    <property type="term" value="P:lipid A biosynthetic process"/>
    <property type="evidence" value="ECO:0007669"/>
    <property type="project" value="TreeGrafter"/>
</dbReference>